<dbReference type="Pfam" id="PF00550">
    <property type="entry name" value="PP-binding"/>
    <property type="match status" value="1"/>
</dbReference>
<protein>
    <recommendedName>
        <fullName evidence="6">Carrier domain-containing protein</fullName>
    </recommendedName>
</protein>
<proteinExistence type="predicted"/>
<dbReference type="GO" id="GO:0005737">
    <property type="term" value="C:cytoplasm"/>
    <property type="evidence" value="ECO:0007669"/>
    <property type="project" value="TreeGrafter"/>
</dbReference>
<dbReference type="PROSITE" id="PS00012">
    <property type="entry name" value="PHOSPHOPANTETHEINE"/>
    <property type="match status" value="1"/>
</dbReference>
<dbReference type="InterPro" id="IPR020806">
    <property type="entry name" value="PKS_PP-bd"/>
</dbReference>
<feature type="transmembrane region" description="Helical" evidence="5">
    <location>
        <begin position="70"/>
        <end position="91"/>
    </location>
</feature>
<dbReference type="CDD" id="cd05930">
    <property type="entry name" value="A_NRPS"/>
    <property type="match status" value="1"/>
</dbReference>
<evidence type="ECO:0000256" key="2">
    <source>
        <dbReference type="ARBA" id="ARBA00022450"/>
    </source>
</evidence>
<evidence type="ECO:0000256" key="5">
    <source>
        <dbReference type="SAM" id="Phobius"/>
    </source>
</evidence>
<accession>A0A2A3WZJ9</accession>
<keyword evidence="5" id="KW-0472">Membrane</keyword>
<dbReference type="InterPro" id="IPR001242">
    <property type="entry name" value="Condensation_dom"/>
</dbReference>
<dbReference type="PROSITE" id="PS00455">
    <property type="entry name" value="AMP_BINDING"/>
    <property type="match status" value="1"/>
</dbReference>
<dbReference type="GO" id="GO:0008610">
    <property type="term" value="P:lipid biosynthetic process"/>
    <property type="evidence" value="ECO:0007669"/>
    <property type="project" value="UniProtKB-ARBA"/>
</dbReference>
<dbReference type="Gene3D" id="1.10.1200.10">
    <property type="entry name" value="ACP-like"/>
    <property type="match status" value="1"/>
</dbReference>
<dbReference type="InterPro" id="IPR006162">
    <property type="entry name" value="Ppantetheine_attach_site"/>
</dbReference>
<feature type="domain" description="Carrier" evidence="6">
    <location>
        <begin position="1158"/>
        <end position="1232"/>
    </location>
</feature>
<evidence type="ECO:0000256" key="3">
    <source>
        <dbReference type="ARBA" id="ARBA00022553"/>
    </source>
</evidence>
<dbReference type="InterPro" id="IPR009081">
    <property type="entry name" value="PP-bd_ACP"/>
</dbReference>
<dbReference type="NCBIfam" id="TIGR01733">
    <property type="entry name" value="AA-adenyl-dom"/>
    <property type="match status" value="1"/>
</dbReference>
<dbReference type="FunFam" id="2.30.38.10:FF:000001">
    <property type="entry name" value="Non-ribosomal peptide synthetase PvdI"/>
    <property type="match status" value="1"/>
</dbReference>
<reference evidence="7 8" key="1">
    <citation type="journal article" date="2017" name="Elife">
        <title>Extensive horizontal gene transfer in cheese-associated bacteria.</title>
        <authorList>
            <person name="Bonham K.S."/>
            <person name="Wolfe B.E."/>
            <person name="Dutton R.J."/>
        </authorList>
    </citation>
    <scope>NUCLEOTIDE SEQUENCE [LARGE SCALE GENOMIC DNA]</scope>
    <source>
        <strain evidence="7 8">JB5</strain>
    </source>
</reference>
<dbReference type="SUPFAM" id="SSF47336">
    <property type="entry name" value="ACP-like"/>
    <property type="match status" value="1"/>
</dbReference>
<dbReference type="InterPro" id="IPR010071">
    <property type="entry name" value="AA_adenyl_dom"/>
</dbReference>
<keyword evidence="3" id="KW-0597">Phosphoprotein</keyword>
<dbReference type="GO" id="GO:0003824">
    <property type="term" value="F:catalytic activity"/>
    <property type="evidence" value="ECO:0007669"/>
    <property type="project" value="InterPro"/>
</dbReference>
<evidence type="ECO:0000313" key="8">
    <source>
        <dbReference type="Proteomes" id="UP000218377"/>
    </source>
</evidence>
<feature type="region of interest" description="Disordered" evidence="4">
    <location>
        <begin position="137"/>
        <end position="171"/>
    </location>
</feature>
<dbReference type="PANTHER" id="PTHR45527">
    <property type="entry name" value="NONRIBOSOMAL PEPTIDE SYNTHETASE"/>
    <property type="match status" value="1"/>
</dbReference>
<evidence type="ECO:0000256" key="4">
    <source>
        <dbReference type="SAM" id="MobiDB-lite"/>
    </source>
</evidence>
<dbReference type="SMART" id="SM00823">
    <property type="entry name" value="PKS_PP"/>
    <property type="match status" value="1"/>
</dbReference>
<evidence type="ECO:0000313" key="7">
    <source>
        <dbReference type="EMBL" id="PCC16900.1"/>
    </source>
</evidence>
<dbReference type="Proteomes" id="UP000218377">
    <property type="component" value="Unassembled WGS sequence"/>
</dbReference>
<dbReference type="Gene3D" id="3.40.50.980">
    <property type="match status" value="2"/>
</dbReference>
<keyword evidence="5" id="KW-0812">Transmembrane</keyword>
<dbReference type="Gene3D" id="3.30.559.30">
    <property type="entry name" value="Nonribosomal peptide synthetase, condensation domain"/>
    <property type="match status" value="1"/>
</dbReference>
<dbReference type="Gene3D" id="3.30.559.10">
    <property type="entry name" value="Chloramphenicol acetyltransferase-like domain"/>
    <property type="match status" value="2"/>
</dbReference>
<dbReference type="InterPro" id="IPR023213">
    <property type="entry name" value="CAT-like_dom_sf"/>
</dbReference>
<evidence type="ECO:0000259" key="6">
    <source>
        <dbReference type="PROSITE" id="PS50075"/>
    </source>
</evidence>
<name>A0A2A3WZJ9_BREAU</name>
<dbReference type="Gene3D" id="3.30.300.30">
    <property type="match status" value="1"/>
</dbReference>
<feature type="region of interest" description="Disordered" evidence="4">
    <location>
        <begin position="1134"/>
        <end position="1157"/>
    </location>
</feature>
<keyword evidence="2" id="KW-0596">Phosphopantetheine</keyword>
<dbReference type="EMBL" id="NRGX01000001">
    <property type="protein sequence ID" value="PCC16900.1"/>
    <property type="molecule type" value="Genomic_DNA"/>
</dbReference>
<dbReference type="Pfam" id="PF13193">
    <property type="entry name" value="AMP-binding_C"/>
    <property type="match status" value="1"/>
</dbReference>
<dbReference type="SUPFAM" id="SSF52777">
    <property type="entry name" value="CoA-dependent acyltransferases"/>
    <property type="match status" value="3"/>
</dbReference>
<dbReference type="Pfam" id="PF00501">
    <property type="entry name" value="AMP-binding"/>
    <property type="match status" value="1"/>
</dbReference>
<sequence>MTKFTPCSLLQIGYPAHCTVRAVADYPGRDWPLTVVMRTPLRSQTPQRHVYMCTISLCSSPAIAASTARLAFSTILATSVHLMIGLAALLMSAARFPSTMLDIIILAASAGAGGVSESRPDLAFGPDRAPLPFVTPSATRRWQRSRQSRQRLNPPSRKLPRTHSLHPPRSVPRMEMFCKPYLRTRMSMNSPAGATHDATQSQRAVWFAQDLYPEGTAFRVAHILRLPQSIDVARFSSAVASAYHETETLRTIFSMNEQGRLVQNVQVCDLPTTIVTFPRPSTEVRARALEECRTPRPLRPDTCNASTLQALTDGTWAWTFITHHAYIDAYGLSLFTRRISEHYNAEEDAPAPWFGGLAALAEAEKREFEANESESKGFWAQKFPQEEVATPSNISRETNFTIDFSLIRKAIGADLSRSIRDFSKRSKISWSDAVISLWSLFCSANEGQEYAAVRIPLSTRRDRNSLSTPSMTMRVLPLFIPLSPHSTIDDYVASVRREVSQIKKHSAVSEEALARMWPYGEDHYRTLPQINIKFFDEPPRFDNSNAELEVLNNGPVGRLDLDVQSDDDNRFVFTVSSHNGYSLDVNDVADRFVKFCAQTCEAPTATRLAEIFAAPTPIHDLPAPERPIIDNSIIASFREVLSERPDAIAIVDHLGHDLTYSELNHRAIRVSEILAAHGIQRGDHVGVLMYRSTDQVAVFFGIMYLGAVYVPIDLSYPDSRVQAMLEDAGCRILIGTSKTLDKFSEKIDISPLELLSIETALEHKNAELLGRYGEHPDSSSSNEIFASSAAYVIFTSGSTGRPKGVQVSHGSISNLIRWRQEVTPLSEGDVLFHKTSVAFDPAIPEMAWPLCVGATVRLADPENDRDALYLAKTLQEHQTAFVDLVPTVAQAMLDTGVEFRDMALKTLFIGAEAFPTSLANTLSNINCPVWNTYGPTEATVEAIATTVHPNLESTVPIGRPVANTTVRVLDSWLRPVPTGVIGELYLGGAQLADGYIGRHDLTAERFIADPYNTDGSRLYRTGDLVKWNNTGQLEYLGRADDQVKIRGYRIEVDEIRTIIEDHHQVSSAAVIAADHPAGGKYLAAYYTTDTDGQGTSAPTSMDETLRSFTADRLPEYMVPTVFIRIDSFPTTPNGKLDRRALPAPDLGTLSTGGRAPESDTEKLLADVFRDVLNLDDDTDLSVDDDFFRLGGDSILSIQVVTRAKRAGVTVTAAEVFTTRTIAGLAKLADERMGERHHERPSLDEISSTDLWPIAAQTINNPGFGSFTQSFVYTTPPELTSNVLHAMLTRVVDHHSALRGILSPDQNTPTRWQFSIQDTNQVDVTTLVDHTHTNIPWSSPQWQDQVKKSTEDLSITLDPEAGLLWQAIWYTSDEEPVKPRV</sequence>
<gene>
    <name evidence="7" type="ORF">CIK79_00460</name>
</gene>
<comment type="caution">
    <text evidence="7">The sequence shown here is derived from an EMBL/GenBank/DDBJ whole genome shotgun (WGS) entry which is preliminary data.</text>
</comment>
<evidence type="ECO:0000256" key="1">
    <source>
        <dbReference type="ARBA" id="ARBA00001957"/>
    </source>
</evidence>
<dbReference type="InterPro" id="IPR025110">
    <property type="entry name" value="AMP-bd_C"/>
</dbReference>
<dbReference type="GO" id="GO:0031177">
    <property type="term" value="F:phosphopantetheine binding"/>
    <property type="evidence" value="ECO:0007669"/>
    <property type="project" value="InterPro"/>
</dbReference>
<dbReference type="GO" id="GO:0043041">
    <property type="term" value="P:amino acid activation for nonribosomal peptide biosynthetic process"/>
    <property type="evidence" value="ECO:0007669"/>
    <property type="project" value="TreeGrafter"/>
</dbReference>
<comment type="cofactor">
    <cofactor evidence="1">
        <name>pantetheine 4'-phosphate</name>
        <dbReference type="ChEBI" id="CHEBI:47942"/>
    </cofactor>
</comment>
<keyword evidence="5" id="KW-1133">Transmembrane helix</keyword>
<dbReference type="SUPFAM" id="SSF56801">
    <property type="entry name" value="Acetyl-CoA synthetase-like"/>
    <property type="match status" value="1"/>
</dbReference>
<dbReference type="InterPro" id="IPR020845">
    <property type="entry name" value="AMP-binding_CS"/>
</dbReference>
<dbReference type="GO" id="GO:0044550">
    <property type="term" value="P:secondary metabolite biosynthetic process"/>
    <property type="evidence" value="ECO:0007669"/>
    <property type="project" value="TreeGrafter"/>
</dbReference>
<dbReference type="Pfam" id="PF00668">
    <property type="entry name" value="Condensation"/>
    <property type="match status" value="1"/>
</dbReference>
<dbReference type="PANTHER" id="PTHR45527:SF1">
    <property type="entry name" value="FATTY ACID SYNTHASE"/>
    <property type="match status" value="1"/>
</dbReference>
<dbReference type="PROSITE" id="PS50075">
    <property type="entry name" value="CARRIER"/>
    <property type="match status" value="1"/>
</dbReference>
<organism evidence="7 8">
    <name type="scientific">Brevibacterium aurantiacum</name>
    <dbReference type="NCBI Taxonomy" id="273384"/>
    <lineage>
        <taxon>Bacteria</taxon>
        <taxon>Bacillati</taxon>
        <taxon>Actinomycetota</taxon>
        <taxon>Actinomycetes</taxon>
        <taxon>Micrococcales</taxon>
        <taxon>Brevibacteriaceae</taxon>
        <taxon>Brevibacterium</taxon>
    </lineage>
</organism>
<dbReference type="Gene3D" id="2.30.38.10">
    <property type="entry name" value="Luciferase, Domain 3"/>
    <property type="match status" value="1"/>
</dbReference>
<dbReference type="InterPro" id="IPR000873">
    <property type="entry name" value="AMP-dep_synth/lig_dom"/>
</dbReference>
<dbReference type="InterPro" id="IPR045851">
    <property type="entry name" value="AMP-bd_C_sf"/>
</dbReference>
<dbReference type="InterPro" id="IPR036736">
    <property type="entry name" value="ACP-like_sf"/>
</dbReference>